<dbReference type="PANTHER" id="PTHR15298:SF1">
    <property type="entry name" value="GLYCINE N-ACYLTRANSFERASE-LIKE PROTEIN"/>
    <property type="match status" value="1"/>
</dbReference>
<reference evidence="5" key="1">
    <citation type="submission" date="2025-08" db="UniProtKB">
        <authorList>
            <consortium name="RefSeq"/>
        </authorList>
    </citation>
    <scope>IDENTIFICATION</scope>
</reference>
<evidence type="ECO:0000313" key="4">
    <source>
        <dbReference type="Proteomes" id="UP000694888"/>
    </source>
</evidence>
<dbReference type="PANTHER" id="PTHR15298">
    <property type="entry name" value="L-COA N-ACYLTRANSFERASE-RELATED"/>
    <property type="match status" value="1"/>
</dbReference>
<evidence type="ECO:0000313" key="5">
    <source>
        <dbReference type="RefSeq" id="XP_035824032.1"/>
    </source>
</evidence>
<dbReference type="SUPFAM" id="SSF55729">
    <property type="entry name" value="Acyl-CoA N-acyltransferases (Nat)"/>
    <property type="match status" value="1"/>
</dbReference>
<keyword evidence="1" id="KW-0808">Transferase</keyword>
<feature type="region of interest" description="Disordered" evidence="2">
    <location>
        <begin position="279"/>
        <end position="313"/>
    </location>
</feature>
<dbReference type="Pfam" id="PF06021">
    <property type="entry name" value="Gly_acyl_tr_N"/>
    <property type="match status" value="1"/>
</dbReference>
<feature type="domain" description="Glycine N-acyltransferase N-terminal" evidence="3">
    <location>
        <begin position="14"/>
        <end position="189"/>
    </location>
</feature>
<evidence type="ECO:0000256" key="2">
    <source>
        <dbReference type="SAM" id="MobiDB-lite"/>
    </source>
</evidence>
<dbReference type="InterPro" id="IPR016181">
    <property type="entry name" value="Acyl_CoA_acyltransferase"/>
</dbReference>
<name>A0ABM1VNP0_APLCA</name>
<keyword evidence="4" id="KW-1185">Reference proteome</keyword>
<sequence length="351" mass="40088">MSVMYRTLTAEESQDLRWELHSSLPGSAKIYYVLSNHMDNLLTGFEVIVDQWPNWTCIMLRPKSFESVPRYFRHYHMCHTKSTKDFKFFIQRPCVVDWTKPAIFTGIPYDVVPVIQDKSRKEYGEVTSVEHRFMYAWTKSDPPEPAVAPEGMQLTELKKEHAEMIRDHWKHYRANDGLVEYFQQVIEQFDNSAITTTDGELVAYICMQYNGSMANLFVDPAYHTANLGVLLLRDLTRKLLEKHQTAYGFIKTKDSAFITTCQNIGFSWVPQGSMSWVNHKPRVPGSRSPLAKVPSANGLSTSQEEKDKQDGGDSELEVKDLFLTALPLSCNKCSGIPEEKRKGACIHVGTS</sequence>
<evidence type="ECO:0000259" key="3">
    <source>
        <dbReference type="Pfam" id="PF06021"/>
    </source>
</evidence>
<dbReference type="Gene3D" id="3.40.630.30">
    <property type="match status" value="1"/>
</dbReference>
<dbReference type="RefSeq" id="XP_035824032.1">
    <property type="nucleotide sequence ID" value="XM_035968139.1"/>
</dbReference>
<organism evidence="4 5">
    <name type="scientific">Aplysia californica</name>
    <name type="common">California sea hare</name>
    <dbReference type="NCBI Taxonomy" id="6500"/>
    <lineage>
        <taxon>Eukaryota</taxon>
        <taxon>Metazoa</taxon>
        <taxon>Spiralia</taxon>
        <taxon>Lophotrochozoa</taxon>
        <taxon>Mollusca</taxon>
        <taxon>Gastropoda</taxon>
        <taxon>Heterobranchia</taxon>
        <taxon>Euthyneura</taxon>
        <taxon>Tectipleura</taxon>
        <taxon>Aplysiida</taxon>
        <taxon>Aplysioidea</taxon>
        <taxon>Aplysiidae</taxon>
        <taxon>Aplysia</taxon>
    </lineage>
</organism>
<dbReference type="Proteomes" id="UP000694888">
    <property type="component" value="Unplaced"/>
</dbReference>
<dbReference type="InterPro" id="IPR015938">
    <property type="entry name" value="Glycine_N-acyltransferase_N"/>
</dbReference>
<comment type="similarity">
    <text evidence="1">Belongs to the glycine N-acyltransferase family.</text>
</comment>
<evidence type="ECO:0000256" key="1">
    <source>
        <dbReference type="RuleBase" id="RU368002"/>
    </source>
</evidence>
<dbReference type="GeneID" id="101860479"/>
<proteinExistence type="inferred from homology"/>
<accession>A0ABM1VNP0</accession>
<dbReference type="EC" id="2.3.1.-" evidence="1"/>
<feature type="compositionally biased region" description="Basic and acidic residues" evidence="2">
    <location>
        <begin position="303"/>
        <end position="313"/>
    </location>
</feature>
<protein>
    <recommendedName>
        <fullName evidence="1">Glycine N-acyltransferase-like protein</fullName>
        <ecNumber evidence="1">2.3.1.-</ecNumber>
    </recommendedName>
</protein>
<keyword evidence="1" id="KW-0012">Acyltransferase</keyword>
<dbReference type="InterPro" id="IPR010313">
    <property type="entry name" value="Glycine_N-acyltransferase"/>
</dbReference>
<gene>
    <name evidence="5" type="primary">LOC101860479</name>
</gene>